<accession>A0ABV1A6A8</accession>
<reference evidence="1 2" key="1">
    <citation type="submission" date="2021-06" db="EMBL/GenBank/DDBJ databases">
        <authorList>
            <person name="Palmer J.M."/>
        </authorList>
    </citation>
    <scope>NUCLEOTIDE SEQUENCE [LARGE SCALE GENOMIC DNA]</scope>
    <source>
        <strain evidence="1 2">AS_MEX2019</strain>
        <tissue evidence="1">Muscle</tissue>
    </source>
</reference>
<keyword evidence="2" id="KW-1185">Reference proteome</keyword>
<dbReference type="Proteomes" id="UP001469553">
    <property type="component" value="Unassembled WGS sequence"/>
</dbReference>
<gene>
    <name evidence="1" type="ORF">AMECASPLE_008541</name>
</gene>
<evidence type="ECO:0000313" key="1">
    <source>
        <dbReference type="EMBL" id="MEQ2314098.1"/>
    </source>
</evidence>
<organism evidence="1 2">
    <name type="scientific">Ameca splendens</name>
    <dbReference type="NCBI Taxonomy" id="208324"/>
    <lineage>
        <taxon>Eukaryota</taxon>
        <taxon>Metazoa</taxon>
        <taxon>Chordata</taxon>
        <taxon>Craniata</taxon>
        <taxon>Vertebrata</taxon>
        <taxon>Euteleostomi</taxon>
        <taxon>Actinopterygii</taxon>
        <taxon>Neopterygii</taxon>
        <taxon>Teleostei</taxon>
        <taxon>Neoteleostei</taxon>
        <taxon>Acanthomorphata</taxon>
        <taxon>Ovalentaria</taxon>
        <taxon>Atherinomorphae</taxon>
        <taxon>Cyprinodontiformes</taxon>
        <taxon>Goodeidae</taxon>
        <taxon>Ameca</taxon>
    </lineage>
</organism>
<protein>
    <submittedName>
        <fullName evidence="1">Uncharacterized protein</fullName>
    </submittedName>
</protein>
<name>A0ABV1A6A8_9TELE</name>
<proteinExistence type="predicted"/>
<dbReference type="EMBL" id="JAHRIP010085096">
    <property type="protein sequence ID" value="MEQ2314098.1"/>
    <property type="molecule type" value="Genomic_DNA"/>
</dbReference>
<feature type="non-terminal residue" evidence="1">
    <location>
        <position position="1"/>
    </location>
</feature>
<sequence>GSLCLCVRAFCSLLTHQLSRWYINTHTPQEPLSSVTWATSLSPPLPPKRLLSRKQAQRLALCSTFNHSLCIMHTVHSKKPVLNALSSRYTHNTNKVLHPLRELRYGSAQRPARGSLCVTKDA</sequence>
<comment type="caution">
    <text evidence="1">The sequence shown here is derived from an EMBL/GenBank/DDBJ whole genome shotgun (WGS) entry which is preliminary data.</text>
</comment>
<evidence type="ECO:0000313" key="2">
    <source>
        <dbReference type="Proteomes" id="UP001469553"/>
    </source>
</evidence>